<dbReference type="Proteomes" id="UP000006727">
    <property type="component" value="Chromosome 25"/>
</dbReference>
<accession>A0A2K1IDD3</accession>
<name>A0A2K1IDD3_PHYPA</name>
<reference evidence="1 3" key="1">
    <citation type="journal article" date="2008" name="Science">
        <title>The Physcomitrella genome reveals evolutionary insights into the conquest of land by plants.</title>
        <authorList>
            <person name="Rensing S."/>
            <person name="Lang D."/>
            <person name="Zimmer A."/>
            <person name="Terry A."/>
            <person name="Salamov A."/>
            <person name="Shapiro H."/>
            <person name="Nishiyama T."/>
            <person name="Perroud P.-F."/>
            <person name="Lindquist E."/>
            <person name="Kamisugi Y."/>
            <person name="Tanahashi T."/>
            <person name="Sakakibara K."/>
            <person name="Fujita T."/>
            <person name="Oishi K."/>
            <person name="Shin-I T."/>
            <person name="Kuroki Y."/>
            <person name="Toyoda A."/>
            <person name="Suzuki Y."/>
            <person name="Hashimoto A."/>
            <person name="Yamaguchi K."/>
            <person name="Sugano A."/>
            <person name="Kohara Y."/>
            <person name="Fujiyama A."/>
            <person name="Anterola A."/>
            <person name="Aoki S."/>
            <person name="Ashton N."/>
            <person name="Barbazuk W.B."/>
            <person name="Barker E."/>
            <person name="Bennetzen J."/>
            <person name="Bezanilla M."/>
            <person name="Blankenship R."/>
            <person name="Cho S.H."/>
            <person name="Dutcher S."/>
            <person name="Estelle M."/>
            <person name="Fawcett J.A."/>
            <person name="Gundlach H."/>
            <person name="Hanada K."/>
            <person name="Heyl A."/>
            <person name="Hicks K.A."/>
            <person name="Hugh J."/>
            <person name="Lohr M."/>
            <person name="Mayer K."/>
            <person name="Melkozernov A."/>
            <person name="Murata T."/>
            <person name="Nelson D."/>
            <person name="Pils B."/>
            <person name="Prigge M."/>
            <person name="Reiss B."/>
            <person name="Renner T."/>
            <person name="Rombauts S."/>
            <person name="Rushton P."/>
            <person name="Sanderfoot A."/>
            <person name="Schween G."/>
            <person name="Shiu S.-H."/>
            <person name="Stueber K."/>
            <person name="Theodoulou F.L."/>
            <person name="Tu H."/>
            <person name="Van de Peer Y."/>
            <person name="Verrier P.J."/>
            <person name="Waters E."/>
            <person name="Wood A."/>
            <person name="Yang L."/>
            <person name="Cove D."/>
            <person name="Cuming A."/>
            <person name="Hasebe M."/>
            <person name="Lucas S."/>
            <person name="Mishler D.B."/>
            <person name="Reski R."/>
            <person name="Grigoriev I."/>
            <person name="Quatrano R.S."/>
            <person name="Boore J.L."/>
        </authorList>
    </citation>
    <scope>NUCLEOTIDE SEQUENCE [LARGE SCALE GENOMIC DNA]</scope>
    <source>
        <strain evidence="2 3">cv. Gransden 2004</strain>
    </source>
</reference>
<evidence type="ECO:0000313" key="3">
    <source>
        <dbReference type="Proteomes" id="UP000006727"/>
    </source>
</evidence>
<sequence length="76" mass="8694">MRQMDSHRTVGRDGLYMGLSFDKIPGMIFQDGLVFQGHGISLARIKLSLFEGESFFAFINAPDEDVFEFSWNEIMV</sequence>
<dbReference type="Gramene" id="Pp3c25_1300V3.1">
    <property type="protein sequence ID" value="Pp3c25_1300V3.1"/>
    <property type="gene ID" value="Pp3c25_1300"/>
</dbReference>
<dbReference type="AlphaFoldDB" id="A0A2K1IDD3"/>
<protein>
    <submittedName>
        <fullName evidence="1 2">Uncharacterized protein</fullName>
    </submittedName>
</protein>
<evidence type="ECO:0000313" key="2">
    <source>
        <dbReference type="EnsemblPlants" id="Pp3c25_1300V3.1"/>
    </source>
</evidence>
<reference evidence="1 3" key="2">
    <citation type="journal article" date="2018" name="Plant J.">
        <title>The Physcomitrella patens chromosome-scale assembly reveals moss genome structure and evolution.</title>
        <authorList>
            <person name="Lang D."/>
            <person name="Ullrich K.K."/>
            <person name="Murat F."/>
            <person name="Fuchs J."/>
            <person name="Jenkins J."/>
            <person name="Haas F.B."/>
            <person name="Piednoel M."/>
            <person name="Gundlach H."/>
            <person name="Van Bel M."/>
            <person name="Meyberg R."/>
            <person name="Vives C."/>
            <person name="Morata J."/>
            <person name="Symeonidi A."/>
            <person name="Hiss M."/>
            <person name="Muchero W."/>
            <person name="Kamisugi Y."/>
            <person name="Saleh O."/>
            <person name="Blanc G."/>
            <person name="Decker E.L."/>
            <person name="van Gessel N."/>
            <person name="Grimwood J."/>
            <person name="Hayes R.D."/>
            <person name="Graham S.W."/>
            <person name="Gunter L.E."/>
            <person name="McDaniel S.F."/>
            <person name="Hoernstein S.N.W."/>
            <person name="Larsson A."/>
            <person name="Li F.W."/>
            <person name="Perroud P.F."/>
            <person name="Phillips J."/>
            <person name="Ranjan P."/>
            <person name="Rokshar D.S."/>
            <person name="Rothfels C.J."/>
            <person name="Schneider L."/>
            <person name="Shu S."/>
            <person name="Stevenson D.W."/>
            <person name="Thummler F."/>
            <person name="Tillich M."/>
            <person name="Villarreal Aguilar J.C."/>
            <person name="Widiez T."/>
            <person name="Wong G.K."/>
            <person name="Wymore A."/>
            <person name="Zhang Y."/>
            <person name="Zimmer A.D."/>
            <person name="Quatrano R.S."/>
            <person name="Mayer K.F.X."/>
            <person name="Goodstein D."/>
            <person name="Casacuberta J.M."/>
            <person name="Vandepoele K."/>
            <person name="Reski R."/>
            <person name="Cuming A.C."/>
            <person name="Tuskan G.A."/>
            <person name="Maumus F."/>
            <person name="Salse J."/>
            <person name="Schmutz J."/>
            <person name="Rensing S.A."/>
        </authorList>
    </citation>
    <scope>NUCLEOTIDE SEQUENCE [LARGE SCALE GENOMIC DNA]</scope>
    <source>
        <strain evidence="2 3">cv. Gransden 2004</strain>
    </source>
</reference>
<keyword evidence="3" id="KW-1185">Reference proteome</keyword>
<reference evidence="2" key="3">
    <citation type="submission" date="2020-12" db="UniProtKB">
        <authorList>
            <consortium name="EnsemblPlants"/>
        </authorList>
    </citation>
    <scope>IDENTIFICATION</scope>
</reference>
<dbReference type="EMBL" id="ABEU02000025">
    <property type="protein sequence ID" value="PNR27288.1"/>
    <property type="molecule type" value="Genomic_DNA"/>
</dbReference>
<dbReference type="InParanoid" id="A0A2K1IDD3"/>
<dbReference type="EnsemblPlants" id="Pp3c25_1300V3.1">
    <property type="protein sequence ID" value="Pp3c25_1300V3.1"/>
    <property type="gene ID" value="Pp3c25_1300"/>
</dbReference>
<proteinExistence type="predicted"/>
<gene>
    <name evidence="1" type="ORF">PHYPA_029440</name>
</gene>
<evidence type="ECO:0000313" key="1">
    <source>
        <dbReference type="EMBL" id="PNR27288.1"/>
    </source>
</evidence>
<organism evidence="1">
    <name type="scientific">Physcomitrium patens</name>
    <name type="common">Spreading-leaved earth moss</name>
    <name type="synonym">Physcomitrella patens</name>
    <dbReference type="NCBI Taxonomy" id="3218"/>
    <lineage>
        <taxon>Eukaryota</taxon>
        <taxon>Viridiplantae</taxon>
        <taxon>Streptophyta</taxon>
        <taxon>Embryophyta</taxon>
        <taxon>Bryophyta</taxon>
        <taxon>Bryophytina</taxon>
        <taxon>Bryopsida</taxon>
        <taxon>Funariidae</taxon>
        <taxon>Funariales</taxon>
        <taxon>Funariaceae</taxon>
        <taxon>Physcomitrium</taxon>
    </lineage>
</organism>